<dbReference type="Gene3D" id="3.20.20.140">
    <property type="entry name" value="Metal-dependent hydrolases"/>
    <property type="match status" value="1"/>
</dbReference>
<accession>A0A7C1JFY2</accession>
<comment type="catalytic activity">
    <reaction evidence="7">
        <text>aldehydo-D-galacturonate = keto-D-tagaturonate</text>
        <dbReference type="Rhea" id="RHEA:27702"/>
        <dbReference type="ChEBI" id="CHEBI:12952"/>
        <dbReference type="ChEBI" id="CHEBI:17886"/>
    </reaction>
</comment>
<dbReference type="EC" id="5.3.1.12" evidence="4 7"/>
<evidence type="ECO:0000256" key="5">
    <source>
        <dbReference type="ARBA" id="ARBA00020555"/>
    </source>
</evidence>
<dbReference type="Gene3D" id="1.10.2020.10">
    <property type="entry name" value="uronate isomerase, domain 2, chain A"/>
    <property type="match status" value="1"/>
</dbReference>
<evidence type="ECO:0000256" key="7">
    <source>
        <dbReference type="HAMAP-Rule" id="MF_00675"/>
    </source>
</evidence>
<protein>
    <recommendedName>
        <fullName evidence="5 7">Uronate isomerase</fullName>
        <ecNumber evidence="4 7">5.3.1.12</ecNumber>
    </recommendedName>
    <alternativeName>
        <fullName evidence="7">Glucuronate isomerase</fullName>
    </alternativeName>
    <alternativeName>
        <fullName evidence="7">Uronic isomerase</fullName>
    </alternativeName>
</protein>
<evidence type="ECO:0000256" key="1">
    <source>
        <dbReference type="ARBA" id="ARBA00001165"/>
    </source>
</evidence>
<dbReference type="AlphaFoldDB" id="A0A7C1JFY2"/>
<name>A0A7C1JFY2_9CHLR</name>
<dbReference type="PANTHER" id="PTHR30068:SF4">
    <property type="entry name" value="URONATE ISOMERASE"/>
    <property type="match status" value="1"/>
</dbReference>
<dbReference type="PANTHER" id="PTHR30068">
    <property type="entry name" value="URONATE ISOMERASE"/>
    <property type="match status" value="1"/>
</dbReference>
<dbReference type="UniPathway" id="UPA00246"/>
<evidence type="ECO:0000256" key="4">
    <source>
        <dbReference type="ARBA" id="ARBA00012546"/>
    </source>
</evidence>
<dbReference type="SUPFAM" id="SSF51556">
    <property type="entry name" value="Metallo-dependent hydrolases"/>
    <property type="match status" value="1"/>
</dbReference>
<evidence type="ECO:0000256" key="6">
    <source>
        <dbReference type="ARBA" id="ARBA00023235"/>
    </source>
</evidence>
<dbReference type="HAMAP" id="MF_00675">
    <property type="entry name" value="UxaC"/>
    <property type="match status" value="1"/>
</dbReference>
<dbReference type="InterPro" id="IPR032466">
    <property type="entry name" value="Metal_Hydrolase"/>
</dbReference>
<comment type="similarity">
    <text evidence="3 7">Belongs to the metallo-dependent hydrolases superfamily. Uronate isomerase family.</text>
</comment>
<reference evidence="8" key="1">
    <citation type="journal article" date="2020" name="mSystems">
        <title>Genome- and Community-Level Interaction Insights into Carbon Utilization and Element Cycling Functions of Hydrothermarchaeota in Hydrothermal Sediment.</title>
        <authorList>
            <person name="Zhou Z."/>
            <person name="Liu Y."/>
            <person name="Xu W."/>
            <person name="Pan J."/>
            <person name="Luo Z.H."/>
            <person name="Li M."/>
        </authorList>
    </citation>
    <scope>NUCLEOTIDE SEQUENCE [LARGE SCALE GENOMIC DNA]</scope>
    <source>
        <strain evidence="8">SpSt-289</strain>
    </source>
</reference>
<dbReference type="GO" id="GO:0042840">
    <property type="term" value="P:D-glucuronate catabolic process"/>
    <property type="evidence" value="ECO:0007669"/>
    <property type="project" value="TreeGrafter"/>
</dbReference>
<evidence type="ECO:0000313" key="8">
    <source>
        <dbReference type="EMBL" id="HDX33584.1"/>
    </source>
</evidence>
<dbReference type="GO" id="GO:0019698">
    <property type="term" value="P:D-galacturonate catabolic process"/>
    <property type="evidence" value="ECO:0007669"/>
    <property type="project" value="TreeGrafter"/>
</dbReference>
<evidence type="ECO:0000256" key="3">
    <source>
        <dbReference type="ARBA" id="ARBA00008397"/>
    </source>
</evidence>
<comment type="catalytic activity">
    <reaction evidence="1 7">
        <text>D-glucuronate = D-fructuronate</text>
        <dbReference type="Rhea" id="RHEA:13049"/>
        <dbReference type="ChEBI" id="CHEBI:58720"/>
        <dbReference type="ChEBI" id="CHEBI:59863"/>
        <dbReference type="EC" id="5.3.1.12"/>
    </reaction>
</comment>
<sequence length="473" mass="53614">MIARQSFLHPDRCFSPEPAQREAARQLYNLVADLPLVCPHGHVDPRLFADPDYTFGSPTELFIIPDHYIFRMLYSQGIPLEALGIPRRDGGPVERDHRRIWQIFAEHYHLFRGTPTGYWLRDELANVFGIQEPLTPQNAQAIYDAIDARLRTPAYRPRALYDRFNIEVLCTTDPATSRLEHHQTIRASGWHGRILPTFRPDAVVNIDGAGWLHHLAELSEVSGVDIGDYRSYIAALEQRRAFFKQMGAVAADHAALSAYTEQLSSAEAETIFQRARRGTASSDDAVRFTAHMLMEMARMSVEDGLVMQLHVGSLRNHNAGLYERFGPDMGADIPVASEFTRNLRPLLNRFGSHPNFTLILFNLDESTYSRELAPLAGHYPAVKLGPPWWFFDSLNGMRRFFDAVMETAGLYNTVGFNDDTRAYPSIPARHDLWRRAAADWVAGLLVRHLIDEADAHAMVRALAYDLAKTAYRL</sequence>
<comment type="pathway">
    <text evidence="2 7">Carbohydrate metabolism; pentose and glucuronate interconversion.</text>
</comment>
<dbReference type="GO" id="GO:0008880">
    <property type="term" value="F:glucuronate isomerase activity"/>
    <property type="evidence" value="ECO:0007669"/>
    <property type="project" value="UniProtKB-UniRule"/>
</dbReference>
<organism evidence="8">
    <name type="scientific">Caldilinea aerophila</name>
    <dbReference type="NCBI Taxonomy" id="133453"/>
    <lineage>
        <taxon>Bacteria</taxon>
        <taxon>Bacillati</taxon>
        <taxon>Chloroflexota</taxon>
        <taxon>Caldilineae</taxon>
        <taxon>Caldilineales</taxon>
        <taxon>Caldilineaceae</taxon>
        <taxon>Caldilinea</taxon>
    </lineage>
</organism>
<dbReference type="InterPro" id="IPR003766">
    <property type="entry name" value="Uronate_isomerase"/>
</dbReference>
<dbReference type="Pfam" id="PF02614">
    <property type="entry name" value="UxaC"/>
    <property type="match status" value="1"/>
</dbReference>
<evidence type="ECO:0000256" key="2">
    <source>
        <dbReference type="ARBA" id="ARBA00004892"/>
    </source>
</evidence>
<comment type="caution">
    <text evidence="8">The sequence shown here is derived from an EMBL/GenBank/DDBJ whole genome shotgun (WGS) entry which is preliminary data.</text>
</comment>
<dbReference type="EMBL" id="DSMG01000196">
    <property type="protein sequence ID" value="HDX33584.1"/>
    <property type="molecule type" value="Genomic_DNA"/>
</dbReference>
<keyword evidence="6 7" id="KW-0413">Isomerase</keyword>
<proteinExistence type="inferred from homology"/>
<dbReference type="NCBIfam" id="NF002794">
    <property type="entry name" value="PRK02925.1"/>
    <property type="match status" value="1"/>
</dbReference>
<gene>
    <name evidence="7 8" type="primary">uxaC</name>
    <name evidence="8" type="ORF">ENQ20_19185</name>
</gene>